<dbReference type="Proteomes" id="UP000076154">
    <property type="component" value="Unassembled WGS sequence"/>
</dbReference>
<evidence type="ECO:0000313" key="2">
    <source>
        <dbReference type="Proteomes" id="UP000076154"/>
    </source>
</evidence>
<evidence type="ECO:0008006" key="3">
    <source>
        <dbReference type="Google" id="ProtNLM"/>
    </source>
</evidence>
<dbReference type="STRING" id="39966.A0A369J2I1"/>
<dbReference type="OrthoDB" id="3057577at2759"/>
<sequence length="271" mass="30824">MESSSTAAGILDVALPTHCHLDECGLPIDIILQTSDGAFLAAHTKNLEAYSSGFPPAAFTSAHTSINPEIVELPERKDVLMLLLQYMHHHRQPDSAKFPFDVLNRLAEAVEKYIVFSGMENVHTAIPNHPLAVFMYGVKHDYLDLADMAASRTVALPLDQVRKYLATRPDALFAWVQYREYWMKILLFALQDPPVAMHRGSINECNSWADYHRRTLQDLSGGLLFLRDIDNFLNKYDYKIKDCSYCQTRVTSWKGMFNKRIAEIPKFSSLL</sequence>
<reference evidence="1" key="1">
    <citation type="submission" date="2018-04" db="EMBL/GenBank/DDBJ databases">
        <title>Whole genome sequencing of Hypsizygus marmoreus.</title>
        <authorList>
            <person name="Choi I.-G."/>
            <person name="Min B."/>
            <person name="Kim J.-G."/>
            <person name="Kim S."/>
            <person name="Oh Y.-L."/>
            <person name="Kong W.-S."/>
            <person name="Park H."/>
            <person name="Jeong J."/>
            <person name="Song E.-S."/>
        </authorList>
    </citation>
    <scope>NUCLEOTIDE SEQUENCE [LARGE SCALE GENOMIC DNA]</scope>
    <source>
        <strain evidence="1">51987-8</strain>
    </source>
</reference>
<organism evidence="1 2">
    <name type="scientific">Hypsizygus marmoreus</name>
    <name type="common">White beech mushroom</name>
    <name type="synonym">Agaricus marmoreus</name>
    <dbReference type="NCBI Taxonomy" id="39966"/>
    <lineage>
        <taxon>Eukaryota</taxon>
        <taxon>Fungi</taxon>
        <taxon>Dikarya</taxon>
        <taxon>Basidiomycota</taxon>
        <taxon>Agaricomycotina</taxon>
        <taxon>Agaricomycetes</taxon>
        <taxon>Agaricomycetidae</taxon>
        <taxon>Agaricales</taxon>
        <taxon>Tricholomatineae</taxon>
        <taxon>Lyophyllaceae</taxon>
        <taxon>Hypsizygus</taxon>
    </lineage>
</organism>
<name>A0A369J2I1_HYPMA</name>
<dbReference type="EMBL" id="LUEZ02000129">
    <property type="protein sequence ID" value="RDB16229.1"/>
    <property type="molecule type" value="Genomic_DNA"/>
</dbReference>
<accession>A0A369J2I1</accession>
<dbReference type="InParanoid" id="A0A369J2I1"/>
<keyword evidence="2" id="KW-1185">Reference proteome</keyword>
<dbReference type="AlphaFoldDB" id="A0A369J2I1"/>
<protein>
    <recommendedName>
        <fullName evidence="3">BTB domain-containing protein</fullName>
    </recommendedName>
</protein>
<comment type="caution">
    <text evidence="1">The sequence shown here is derived from an EMBL/GenBank/DDBJ whole genome shotgun (WGS) entry which is preliminary data.</text>
</comment>
<proteinExistence type="predicted"/>
<evidence type="ECO:0000313" key="1">
    <source>
        <dbReference type="EMBL" id="RDB16229.1"/>
    </source>
</evidence>
<gene>
    <name evidence="1" type="ORF">Hypma_003131</name>
</gene>